<keyword evidence="5" id="KW-0851">Voltage-gated channel</keyword>
<evidence type="ECO:0000256" key="6">
    <source>
        <dbReference type="ARBA" id="ARBA00022989"/>
    </source>
</evidence>
<keyword evidence="4" id="KW-0677">Repeat</keyword>
<evidence type="ECO:0000256" key="4">
    <source>
        <dbReference type="ARBA" id="ARBA00022737"/>
    </source>
</evidence>
<evidence type="ECO:0000256" key="2">
    <source>
        <dbReference type="ARBA" id="ARBA00022448"/>
    </source>
</evidence>
<evidence type="ECO:0000256" key="8">
    <source>
        <dbReference type="ARBA" id="ARBA00023136"/>
    </source>
</evidence>
<dbReference type="FunFam" id="1.10.287.70:FF:000120">
    <property type="entry name" value="Voltage-dependent T-type calcium channel subunit alpha"/>
    <property type="match status" value="1"/>
</dbReference>
<dbReference type="FunFam" id="1.20.120.350:FF:000007">
    <property type="entry name" value="Voltage-dependent T-type calcium channel subunit alpha"/>
    <property type="match status" value="1"/>
</dbReference>
<feature type="region of interest" description="Disordered" evidence="12">
    <location>
        <begin position="876"/>
        <end position="895"/>
    </location>
</feature>
<keyword evidence="15" id="KW-1185">Reference proteome</keyword>
<feature type="transmembrane region" description="Helical" evidence="13">
    <location>
        <begin position="1058"/>
        <end position="1079"/>
    </location>
</feature>
<feature type="compositionally biased region" description="Polar residues" evidence="12">
    <location>
        <begin position="1658"/>
        <end position="1673"/>
    </location>
</feature>
<dbReference type="WBParaSite" id="MhA1_Contig121.frz3.fgene6">
    <property type="protein sequence ID" value="MhA1_Contig121.frz3.fgene6"/>
    <property type="gene ID" value="MhA1_Contig121.frz3.fgene6"/>
</dbReference>
<feature type="compositionally biased region" description="Acidic residues" evidence="12">
    <location>
        <begin position="1592"/>
        <end position="1601"/>
    </location>
</feature>
<feature type="compositionally biased region" description="Basic residues" evidence="12">
    <location>
        <begin position="19"/>
        <end position="34"/>
    </location>
</feature>
<feature type="transmembrane region" description="Helical" evidence="13">
    <location>
        <begin position="1200"/>
        <end position="1223"/>
    </location>
</feature>
<feature type="compositionally biased region" description="Polar residues" evidence="12">
    <location>
        <begin position="46"/>
        <end position="64"/>
    </location>
</feature>
<feature type="transmembrane region" description="Helical" evidence="13">
    <location>
        <begin position="569"/>
        <end position="590"/>
    </location>
</feature>
<dbReference type="Gene3D" id="1.10.287.70">
    <property type="match status" value="3"/>
</dbReference>
<feature type="transmembrane region" description="Helical" evidence="13">
    <location>
        <begin position="228"/>
        <end position="248"/>
    </location>
</feature>
<dbReference type="GO" id="GO:0005248">
    <property type="term" value="F:voltage-gated sodium channel activity"/>
    <property type="evidence" value="ECO:0007669"/>
    <property type="project" value="TreeGrafter"/>
</dbReference>
<dbReference type="InterPro" id="IPR027359">
    <property type="entry name" value="Volt_channel_dom_sf"/>
</dbReference>
<keyword evidence="10" id="KW-0407">Ion channel</keyword>
<dbReference type="FunFam" id="1.20.120.350:FF:000009">
    <property type="entry name" value="Voltage-dependent T-type calcium channel subunit alpha"/>
    <property type="match status" value="1"/>
</dbReference>
<evidence type="ECO:0000256" key="1">
    <source>
        <dbReference type="ARBA" id="ARBA00004141"/>
    </source>
</evidence>
<feature type="transmembrane region" description="Helical" evidence="13">
    <location>
        <begin position="1427"/>
        <end position="1446"/>
    </location>
</feature>
<dbReference type="Proteomes" id="UP000095281">
    <property type="component" value="Unplaced"/>
</dbReference>
<evidence type="ECO:0000256" key="11">
    <source>
        <dbReference type="SAM" id="Coils"/>
    </source>
</evidence>
<feature type="transmembrane region" description="Helical" evidence="13">
    <location>
        <begin position="1110"/>
        <end position="1133"/>
    </location>
</feature>
<keyword evidence="11" id="KW-0175">Coiled coil</keyword>
<dbReference type="InterPro" id="IPR005821">
    <property type="entry name" value="Ion_trans_dom"/>
</dbReference>
<accession>A0A1I8B1S6</accession>
<feature type="transmembrane region" description="Helical" evidence="13">
    <location>
        <begin position="356"/>
        <end position="377"/>
    </location>
</feature>
<feature type="domain" description="Ion transport" evidence="14">
    <location>
        <begin position="1289"/>
        <end position="1550"/>
    </location>
</feature>
<feature type="compositionally biased region" description="Low complexity" evidence="12">
    <location>
        <begin position="6"/>
        <end position="18"/>
    </location>
</feature>
<evidence type="ECO:0000313" key="16">
    <source>
        <dbReference type="WBParaSite" id="MhA1_Contig121.frz3.fgene6"/>
    </source>
</evidence>
<dbReference type="Gene3D" id="1.20.120.350">
    <property type="entry name" value="Voltage-gated potassium channels. Chain C"/>
    <property type="match status" value="4"/>
</dbReference>
<keyword evidence="9" id="KW-0325">Glycoprotein</keyword>
<feature type="transmembrane region" description="Helical" evidence="13">
    <location>
        <begin position="140"/>
        <end position="159"/>
    </location>
</feature>
<dbReference type="Pfam" id="PF00520">
    <property type="entry name" value="Ion_trans"/>
    <property type="match status" value="4"/>
</dbReference>
<dbReference type="GO" id="GO:0001518">
    <property type="term" value="C:voltage-gated sodium channel complex"/>
    <property type="evidence" value="ECO:0007669"/>
    <property type="project" value="TreeGrafter"/>
</dbReference>
<evidence type="ECO:0000256" key="12">
    <source>
        <dbReference type="SAM" id="MobiDB-lite"/>
    </source>
</evidence>
<feature type="transmembrane region" description="Helical" evidence="13">
    <location>
        <begin position="1320"/>
        <end position="1342"/>
    </location>
</feature>
<feature type="domain" description="Ion transport" evidence="14">
    <location>
        <begin position="131"/>
        <end position="419"/>
    </location>
</feature>
<keyword evidence="2" id="KW-0813">Transport</keyword>
<feature type="domain" description="Ion transport" evidence="14">
    <location>
        <begin position="576"/>
        <end position="749"/>
    </location>
</feature>
<evidence type="ECO:0000256" key="13">
    <source>
        <dbReference type="SAM" id="Phobius"/>
    </source>
</evidence>
<dbReference type="OMA" id="CNFDESD"/>
<feature type="compositionally biased region" description="Basic and acidic residues" evidence="12">
    <location>
        <begin position="1580"/>
        <end position="1591"/>
    </location>
</feature>
<feature type="coiled-coil region" evidence="11">
    <location>
        <begin position="747"/>
        <end position="781"/>
    </location>
</feature>
<dbReference type="InterPro" id="IPR043203">
    <property type="entry name" value="VGCC_Ca_Na"/>
</dbReference>
<dbReference type="FunFam" id="1.10.287.70:FF:000156">
    <property type="entry name" value="Voltage-gated sodium channel Nav2.1"/>
    <property type="match status" value="1"/>
</dbReference>
<sequence>MYLIVKNFKQGKNKSGSGSRRKSLAVRKQSTRRQRNVDLSDEDQSEQPCSSNSGNRSDLCSNTMRPRRPTFPDWVEMDEEEDQLKEKSAELLETEEKTEEEPGDGEEYINEELPFPGPCEDGPECITYRCWLLSLIDHTIFAYFAAEMAIKIIAFGFWGETAYLDDGWNRLDFFIVLAGVAEYLLSNYLGNLNLTAIRTIRVLRPLRAVNRIPSLRILVNLLLDTLPMLGNVLLLCFFVFFIFGIIGVQLWAGLLRNRCVIDLPSNDYLSLKNFSFPADISLSRYYIPQDTSLDYICSHPDSSGLHTCENLPQYKSDGKKCNLSLFNYSNDESSCINWNNYYSKCQGSVSFDNIGFAWIAIFLVISLEGWTDIMYYVQDAHSFWNWIYFVLLIVIGAFFMVNLCLVVIATQFAETKRRETQRMLEERKCIHSDSLVSELGSGSALQDDTSGDSVYAAIVRVIRHTFQRTRRVLFRTVREFRRKHRKTNQGGEQEKGEEKLLVEGDNGKTYDEKGNIQKEQLNGKVSSIVDTQKIDDNNTKENSHRRESKRIIEGNTSPWRDFRLRMQSLVCCDHFTRGILIAILVNTLSMGVEYHQQPQLLTTILEYSNLFFTALFALEMLLKIAAYGLFGYIQDGFNLFDGGIVALSVLELFQEGKGGLSVLRTFRLLRILKLVRFMPALRYQLVVMLRTMDNVTHTRLLGMFLFGCTFCSHPDDGTHCSIKDINIGQCECERANYDSLFSAFLTVFQEEEKRQLEEEALKRAEEEENERKMELEMLIARTTLTAFLRKKCSCGQDNISVVREQLGKKILENERRKSRQFSISADSKDLVQQQQKLRRQSYTPGRRLTWQRHSSLIPPKGPQIDSLQQMLINPRNSHQPVEESQSEGERPRLKSWSNPQFNSSYSLSVHSSLFDPQCPAHGHRALLEAYTREKYLKASEELQHALAEEQERAQQKRNVWWRRLFRKTFLYKRSDHSLFLLSRDNIIRENCVRLTQRKCLNCITLAMERPSIPPQSAERFFLTITGYAFTLIFTLEMLAKVLANSCFFGSDAYFKDGWNILDGCLVFISLVNVITEIFVSGDSPKIFGVIRVLHLLRALRPLRVINRAPAIGNIVLICCTFFIIFGILGVQLFKGTMFHCAGPHVHNVSTRIECLTDPNNRWMSLFVLSSKDGWVSIMYQGIDAVGVDMQPVENYNEWRMIYFISFLLLVGFFVLNMFVGVVVDNFHKCKETLEAEMREKAQKKRMQRRLKRQQFAEIELIKKKEKVKSHPYWAKYGPKRAIINNVVTSKYFDLAISAVIGLNVVSMAIEFYMMPNGLRYLLRALNYLFTAVFTLEAAAKLYALGFGRFFAERWNQLDMFIVLLSIAGIIFEEFEALELPINPTIIRVMRVLRIARGLDFFKILKLLKMAKGIRSLLDTVGEALPQVGNLGSLFFLLFFIFAALGVELFGRLECSEEHPCDGLGEHAHFKNFGMAFLTLFRIATGDNWNGIMKDALRDDCDPSDSCERNCCVDPILAPCFFVIFVLISQFVLVNVVVAVLMKHLEESTKRDDAAEGKKFSVKGPDLEKPLEKGLPTEVDSSQKYDENRSEEDQNDDDEEADPLGISEIERDLIEVEECLVRSGQQSASSGLSRPSLQVFDVTSHFVPKNDKTLRRQRSSPNQRIMTQQPISSHYESSIPKRYSLRQKMPLVASKFSEDDGDEEDEEDTLAVFDAEFGTTEMQSFGAPSEVVLAEIEERLEEDEFE</sequence>
<dbReference type="GO" id="GO:0008332">
    <property type="term" value="F:low voltage-gated calcium channel activity"/>
    <property type="evidence" value="ECO:0007669"/>
    <property type="project" value="TreeGrafter"/>
</dbReference>
<dbReference type="GO" id="GO:0043005">
    <property type="term" value="C:neuron projection"/>
    <property type="evidence" value="ECO:0007669"/>
    <property type="project" value="TreeGrafter"/>
</dbReference>
<evidence type="ECO:0000313" key="15">
    <source>
        <dbReference type="Proteomes" id="UP000095281"/>
    </source>
</evidence>
<feature type="compositionally biased region" description="Acidic residues" evidence="12">
    <location>
        <begin position="92"/>
        <end position="110"/>
    </location>
</feature>
<feature type="transmembrane region" description="Helical" evidence="13">
    <location>
        <begin position="610"/>
        <end position="630"/>
    </location>
</feature>
<evidence type="ECO:0000256" key="3">
    <source>
        <dbReference type="ARBA" id="ARBA00022692"/>
    </source>
</evidence>
<keyword evidence="6 13" id="KW-1133">Transmembrane helix</keyword>
<feature type="transmembrane region" description="Helical" evidence="13">
    <location>
        <begin position="171"/>
        <end position="189"/>
    </location>
</feature>
<keyword evidence="7" id="KW-0406">Ion transport</keyword>
<feature type="transmembrane region" description="Helical" evidence="13">
    <location>
        <begin position="383"/>
        <end position="413"/>
    </location>
</feature>
<feature type="compositionally biased region" description="Basic and acidic residues" evidence="12">
    <location>
        <begin position="1552"/>
        <end position="1571"/>
    </location>
</feature>
<keyword evidence="8 13" id="KW-0472">Membrane</keyword>
<name>A0A1I8B1S6_MELHA</name>
<feature type="coiled-coil region" evidence="11">
    <location>
        <begin position="932"/>
        <end position="959"/>
    </location>
</feature>
<evidence type="ECO:0000259" key="14">
    <source>
        <dbReference type="Pfam" id="PF00520"/>
    </source>
</evidence>
<dbReference type="FunFam" id="1.20.120.350:FF:000008">
    <property type="entry name" value="Voltage-dependent T-type calcium channel subunit alpha"/>
    <property type="match status" value="1"/>
</dbReference>
<feature type="transmembrane region" description="Helical" evidence="13">
    <location>
        <begin position="1515"/>
        <end position="1540"/>
    </location>
</feature>
<feature type="domain" description="Ion transport" evidence="14">
    <location>
        <begin position="999"/>
        <end position="1232"/>
    </location>
</feature>
<evidence type="ECO:0000256" key="9">
    <source>
        <dbReference type="ARBA" id="ARBA00023180"/>
    </source>
</evidence>
<feature type="region of interest" description="Disordered" evidence="12">
    <location>
        <begin position="1552"/>
        <end position="1602"/>
    </location>
</feature>
<organism evidence="15 16">
    <name type="scientific">Meloidogyne hapla</name>
    <name type="common">Root-knot nematode worm</name>
    <dbReference type="NCBI Taxonomy" id="6305"/>
    <lineage>
        <taxon>Eukaryota</taxon>
        <taxon>Metazoa</taxon>
        <taxon>Ecdysozoa</taxon>
        <taxon>Nematoda</taxon>
        <taxon>Chromadorea</taxon>
        <taxon>Rhabditida</taxon>
        <taxon>Tylenchina</taxon>
        <taxon>Tylenchomorpha</taxon>
        <taxon>Tylenchoidea</taxon>
        <taxon>Meloidogynidae</taxon>
        <taxon>Meloidogyninae</taxon>
        <taxon>Meloidogyne</taxon>
    </lineage>
</organism>
<keyword evidence="3 13" id="KW-0812">Transmembrane</keyword>
<feature type="region of interest" description="Disordered" evidence="12">
    <location>
        <begin position="837"/>
        <end position="863"/>
    </location>
</feature>
<dbReference type="PANTHER" id="PTHR10037">
    <property type="entry name" value="VOLTAGE-GATED CATION CHANNEL CALCIUM AND SODIUM"/>
    <property type="match status" value="1"/>
</dbReference>
<feature type="region of interest" description="Disordered" evidence="12">
    <location>
        <begin position="6"/>
        <end position="111"/>
    </location>
</feature>
<evidence type="ECO:0000256" key="10">
    <source>
        <dbReference type="ARBA" id="ARBA00023303"/>
    </source>
</evidence>
<feature type="transmembrane region" description="Helical" evidence="13">
    <location>
        <begin position="1291"/>
        <end position="1314"/>
    </location>
</feature>
<dbReference type="GO" id="GO:0086010">
    <property type="term" value="P:membrane depolarization during action potential"/>
    <property type="evidence" value="ECO:0007669"/>
    <property type="project" value="TreeGrafter"/>
</dbReference>
<evidence type="ECO:0000256" key="5">
    <source>
        <dbReference type="ARBA" id="ARBA00022882"/>
    </source>
</evidence>
<protein>
    <submittedName>
        <fullName evidence="16">Voltage-dependent T-type calcium channel subunit alpha</fullName>
    </submittedName>
</protein>
<dbReference type="PANTHER" id="PTHR10037:SF230">
    <property type="entry name" value="CA[2+]-CHANNEL PROTEIN ALPHA[[1]] SUBUNIT T, ISOFORM F"/>
    <property type="match status" value="1"/>
</dbReference>
<evidence type="ECO:0000256" key="7">
    <source>
        <dbReference type="ARBA" id="ARBA00023065"/>
    </source>
</evidence>
<comment type="subcellular location">
    <subcellularLocation>
        <location evidence="1">Membrane</location>
        <topology evidence="1">Multi-pass membrane protein</topology>
    </subcellularLocation>
</comment>
<proteinExistence type="predicted"/>
<feature type="region of interest" description="Disordered" evidence="12">
    <location>
        <begin position="1654"/>
        <end position="1673"/>
    </location>
</feature>
<feature type="transmembrane region" description="Helical" evidence="13">
    <location>
        <begin position="1020"/>
        <end position="1038"/>
    </location>
</feature>
<dbReference type="SUPFAM" id="SSF81324">
    <property type="entry name" value="Voltage-gated potassium channels"/>
    <property type="match status" value="4"/>
</dbReference>
<dbReference type="GO" id="GO:0070509">
    <property type="term" value="P:calcium ion import"/>
    <property type="evidence" value="ECO:0007669"/>
    <property type="project" value="TreeGrafter"/>
</dbReference>
<reference evidence="16" key="1">
    <citation type="submission" date="2016-11" db="UniProtKB">
        <authorList>
            <consortium name="WormBaseParasite"/>
        </authorList>
    </citation>
    <scope>IDENTIFICATION</scope>
</reference>